<evidence type="ECO:0000313" key="2">
    <source>
        <dbReference type="EMBL" id="KAA1132883.1"/>
    </source>
</evidence>
<evidence type="ECO:0000256" key="1">
    <source>
        <dbReference type="SAM" id="MobiDB-lite"/>
    </source>
</evidence>
<name>A0A5B0S6V3_PUCGR</name>
<dbReference type="EMBL" id="VDEP01000075">
    <property type="protein sequence ID" value="KAA1132883.1"/>
    <property type="molecule type" value="Genomic_DNA"/>
</dbReference>
<gene>
    <name evidence="2" type="ORF">PGTUg99_018089</name>
</gene>
<dbReference type="AlphaFoldDB" id="A0A5B0S6V3"/>
<dbReference type="Proteomes" id="UP000325313">
    <property type="component" value="Unassembled WGS sequence"/>
</dbReference>
<sequence>MSSPEVATAPAVTEPTVAPVAASEPTPAAEVEASPAPAEEVAGTPAAAAEQTTAQVAEAAAPTVGRFFVPHHLSTYSRGESFDHALST</sequence>
<comment type="caution">
    <text evidence="2">The sequence shown here is derived from an EMBL/GenBank/DDBJ whole genome shotgun (WGS) entry which is preliminary data.</text>
</comment>
<reference evidence="2 3" key="1">
    <citation type="submission" date="2019-05" db="EMBL/GenBank/DDBJ databases">
        <title>Emergence of the Ug99 lineage of the wheat stem rust pathogen through somatic hybridization.</title>
        <authorList>
            <person name="Li F."/>
            <person name="Upadhyaya N.M."/>
            <person name="Sperschneider J."/>
            <person name="Matny O."/>
            <person name="Nguyen-Phuc H."/>
            <person name="Mago R."/>
            <person name="Raley C."/>
            <person name="Miller M.E."/>
            <person name="Silverstein K.A.T."/>
            <person name="Henningsen E."/>
            <person name="Hirsch C.D."/>
            <person name="Visser B."/>
            <person name="Pretorius Z.A."/>
            <person name="Steffenson B.J."/>
            <person name="Schwessinger B."/>
            <person name="Dodds P.N."/>
            <person name="Figueroa M."/>
        </authorList>
    </citation>
    <scope>NUCLEOTIDE SEQUENCE [LARGE SCALE GENOMIC DNA]</scope>
    <source>
        <strain evidence="2 3">Ug99</strain>
    </source>
</reference>
<accession>A0A5B0S6V3</accession>
<organism evidence="2 3">
    <name type="scientific">Puccinia graminis f. sp. tritici</name>
    <dbReference type="NCBI Taxonomy" id="56615"/>
    <lineage>
        <taxon>Eukaryota</taxon>
        <taxon>Fungi</taxon>
        <taxon>Dikarya</taxon>
        <taxon>Basidiomycota</taxon>
        <taxon>Pucciniomycotina</taxon>
        <taxon>Pucciniomycetes</taxon>
        <taxon>Pucciniales</taxon>
        <taxon>Pucciniaceae</taxon>
        <taxon>Puccinia</taxon>
    </lineage>
</organism>
<evidence type="ECO:0000313" key="3">
    <source>
        <dbReference type="Proteomes" id="UP000325313"/>
    </source>
</evidence>
<proteinExistence type="predicted"/>
<protein>
    <submittedName>
        <fullName evidence="2">Uncharacterized protein</fullName>
    </submittedName>
</protein>
<feature type="region of interest" description="Disordered" evidence="1">
    <location>
        <begin position="1"/>
        <end position="50"/>
    </location>
</feature>